<reference evidence="1" key="1">
    <citation type="submission" date="2013-07" db="EMBL/GenBank/DDBJ databases">
        <title>Midgut Transcriptome Profiling of Anoplphora glabripennis, a Lignocellulose Degrading, Wood-Boring Cerambycid.</title>
        <authorList>
            <person name="Scully E.D."/>
            <person name="Hoover K."/>
            <person name="Carlson J.E."/>
            <person name="Tien M."/>
            <person name="Geib S.M."/>
        </authorList>
    </citation>
    <scope>NUCLEOTIDE SEQUENCE</scope>
</reference>
<dbReference type="PANTHER" id="PTHR47331">
    <property type="entry name" value="PHD-TYPE DOMAIN-CONTAINING PROTEIN"/>
    <property type="match status" value="1"/>
</dbReference>
<sequence length="256" mass="29677">SFRDSFNSLIHNNPHLTISEKFDYLRSAIKDEAAECIKNLETSDEHYMVAWDLLKERYENKKLIIHSHLKNIFGLPNINQESHMSLRQFLDTFKQHLRALKNLGESVDTWDTILIFLLTSKLDFVTRKEWEVSSKNDTSPKVDDFIRFLHNKCLLLKTISNKVSTVSNQIISNKSRQRADPKWLCHATATAQVCVFCNEQHYIFTCEKFLVLSPNNRFERAKALNLCINCLRSGHNSSVCKSGTCKKCNKVHNTLL</sequence>
<name>V5G815_ANOGL</name>
<dbReference type="AlphaFoldDB" id="V5G815"/>
<dbReference type="Pfam" id="PF03564">
    <property type="entry name" value="DUF1759"/>
    <property type="match status" value="1"/>
</dbReference>
<proteinExistence type="predicted"/>
<dbReference type="EMBL" id="GALX01002201">
    <property type="protein sequence ID" value="JAB66265.1"/>
    <property type="molecule type" value="Transcribed_RNA"/>
</dbReference>
<evidence type="ECO:0000313" key="1">
    <source>
        <dbReference type="EMBL" id="JAB66265.1"/>
    </source>
</evidence>
<feature type="non-terminal residue" evidence="1">
    <location>
        <position position="1"/>
    </location>
</feature>
<protein>
    <submittedName>
        <fullName evidence="1">Uncharacterized protein</fullName>
    </submittedName>
</protein>
<feature type="non-terminal residue" evidence="1">
    <location>
        <position position="256"/>
    </location>
</feature>
<accession>V5G815</accession>
<organism evidence="1">
    <name type="scientific">Anoplophora glabripennis</name>
    <name type="common">Asian longhorn beetle</name>
    <name type="synonym">Anoplophora nobilis</name>
    <dbReference type="NCBI Taxonomy" id="217634"/>
    <lineage>
        <taxon>Eukaryota</taxon>
        <taxon>Metazoa</taxon>
        <taxon>Ecdysozoa</taxon>
        <taxon>Arthropoda</taxon>
        <taxon>Hexapoda</taxon>
        <taxon>Insecta</taxon>
        <taxon>Pterygota</taxon>
        <taxon>Neoptera</taxon>
        <taxon>Endopterygota</taxon>
        <taxon>Coleoptera</taxon>
        <taxon>Polyphaga</taxon>
        <taxon>Cucujiformia</taxon>
        <taxon>Chrysomeloidea</taxon>
        <taxon>Cerambycidae</taxon>
        <taxon>Lamiinae</taxon>
        <taxon>Lamiini</taxon>
        <taxon>Anoplophora</taxon>
    </lineage>
</organism>
<dbReference type="InterPro" id="IPR005312">
    <property type="entry name" value="DUF1759"/>
</dbReference>